<accession>A0A9X1X4P6</accession>
<dbReference type="EMBL" id="JALJEJ010000004">
    <property type="protein sequence ID" value="MCJ8210040.1"/>
    <property type="molecule type" value="Genomic_DNA"/>
</dbReference>
<reference evidence="2" key="1">
    <citation type="submission" date="2022-04" db="EMBL/GenBank/DDBJ databases">
        <title>Mucilaginibacter sp. RS28 isolated from freshwater.</title>
        <authorList>
            <person name="Ko S.-R."/>
        </authorList>
    </citation>
    <scope>NUCLEOTIDE SEQUENCE</scope>
    <source>
        <strain evidence="2">RS28</strain>
    </source>
</reference>
<feature type="signal peptide" evidence="1">
    <location>
        <begin position="1"/>
        <end position="22"/>
    </location>
</feature>
<keyword evidence="3" id="KW-1185">Reference proteome</keyword>
<gene>
    <name evidence="2" type="ORF">MUY27_09995</name>
</gene>
<keyword evidence="1" id="KW-0732">Signal</keyword>
<dbReference type="Proteomes" id="UP001139450">
    <property type="component" value="Unassembled WGS sequence"/>
</dbReference>
<proteinExistence type="predicted"/>
<name>A0A9X1X4P6_9SPHI</name>
<protein>
    <submittedName>
        <fullName evidence="2">Uncharacterized protein</fullName>
    </submittedName>
</protein>
<comment type="caution">
    <text evidence="2">The sequence shown here is derived from an EMBL/GenBank/DDBJ whole genome shotgun (WGS) entry which is preliminary data.</text>
</comment>
<dbReference type="RefSeq" id="WP_245129878.1">
    <property type="nucleotide sequence ID" value="NZ_JALJEJ010000004.1"/>
</dbReference>
<feature type="chain" id="PRO_5040807711" evidence="1">
    <location>
        <begin position="23"/>
        <end position="153"/>
    </location>
</feature>
<dbReference type="AlphaFoldDB" id="A0A9X1X4P6"/>
<evidence type="ECO:0000313" key="2">
    <source>
        <dbReference type="EMBL" id="MCJ8210040.1"/>
    </source>
</evidence>
<evidence type="ECO:0000313" key="3">
    <source>
        <dbReference type="Proteomes" id="UP001139450"/>
    </source>
</evidence>
<organism evidence="2 3">
    <name type="scientific">Mucilaginibacter straminoryzae</name>
    <dbReference type="NCBI Taxonomy" id="2932774"/>
    <lineage>
        <taxon>Bacteria</taxon>
        <taxon>Pseudomonadati</taxon>
        <taxon>Bacteroidota</taxon>
        <taxon>Sphingobacteriia</taxon>
        <taxon>Sphingobacteriales</taxon>
        <taxon>Sphingobacteriaceae</taxon>
        <taxon>Mucilaginibacter</taxon>
    </lineage>
</organism>
<evidence type="ECO:0000256" key="1">
    <source>
        <dbReference type="SAM" id="SignalP"/>
    </source>
</evidence>
<sequence>MKKTIGFKLITIHLLFVLPCNAAHIKLKKDTIYYVVDTSKIPLKDRVILIGGKEGQYFSYRLMCSCNSWHGDYTFTRHVSKPGELINPNDTRVKNSATLRSLIQIATQHSEKKPANHVFYFIEAINNQYVKYQVFLNELLQMKINDSVKIQRK</sequence>